<evidence type="ECO:0000313" key="2">
    <source>
        <dbReference type="Proteomes" id="UP000828390"/>
    </source>
</evidence>
<protein>
    <submittedName>
        <fullName evidence="1">Uncharacterized protein</fullName>
    </submittedName>
</protein>
<evidence type="ECO:0000313" key="1">
    <source>
        <dbReference type="EMBL" id="KAH3799125.1"/>
    </source>
</evidence>
<dbReference type="SMART" id="SM00209">
    <property type="entry name" value="TSP1"/>
    <property type="match status" value="1"/>
</dbReference>
<dbReference type="AlphaFoldDB" id="A0A9D4FME4"/>
<name>A0A9D4FME4_DREPO</name>
<dbReference type="Proteomes" id="UP000828390">
    <property type="component" value="Unassembled WGS sequence"/>
</dbReference>
<dbReference type="Pfam" id="PF00090">
    <property type="entry name" value="TSP_1"/>
    <property type="match status" value="1"/>
</dbReference>
<dbReference type="InterPro" id="IPR036383">
    <property type="entry name" value="TSP1_rpt_sf"/>
</dbReference>
<reference evidence="1" key="2">
    <citation type="submission" date="2020-11" db="EMBL/GenBank/DDBJ databases">
        <authorList>
            <person name="McCartney M.A."/>
            <person name="Auch B."/>
            <person name="Kono T."/>
            <person name="Mallez S."/>
            <person name="Becker A."/>
            <person name="Gohl D.M."/>
            <person name="Silverstein K.A.T."/>
            <person name="Koren S."/>
            <person name="Bechman K.B."/>
            <person name="Herman A."/>
            <person name="Abrahante J.E."/>
            <person name="Garbe J."/>
        </authorList>
    </citation>
    <scope>NUCLEOTIDE SEQUENCE</scope>
    <source>
        <strain evidence="1">Duluth1</strain>
        <tissue evidence="1">Whole animal</tissue>
    </source>
</reference>
<dbReference type="Gene3D" id="2.20.100.10">
    <property type="entry name" value="Thrombospondin type-1 (TSP1) repeat"/>
    <property type="match status" value="1"/>
</dbReference>
<gene>
    <name evidence="1" type="ORF">DPMN_152728</name>
</gene>
<sequence>MFRLQYSGLYLIKSVTANKRKITFHVVAWSAWFETPCSVTCGTGSKNRLRHCSTGHADCTGSHQETVPCTQNPCSGRKPRVRLCLPTLRV</sequence>
<comment type="caution">
    <text evidence="1">The sequence shown here is derived from an EMBL/GenBank/DDBJ whole genome shotgun (WGS) entry which is preliminary data.</text>
</comment>
<proteinExistence type="predicted"/>
<keyword evidence="2" id="KW-1185">Reference proteome</keyword>
<dbReference type="InterPro" id="IPR000884">
    <property type="entry name" value="TSP1_rpt"/>
</dbReference>
<dbReference type="EMBL" id="JAIWYP010000007">
    <property type="protein sequence ID" value="KAH3799125.1"/>
    <property type="molecule type" value="Genomic_DNA"/>
</dbReference>
<dbReference type="PROSITE" id="PS50092">
    <property type="entry name" value="TSP1"/>
    <property type="match status" value="1"/>
</dbReference>
<dbReference type="SUPFAM" id="SSF82895">
    <property type="entry name" value="TSP-1 type 1 repeat"/>
    <property type="match status" value="1"/>
</dbReference>
<accession>A0A9D4FME4</accession>
<reference evidence="1" key="1">
    <citation type="journal article" date="2019" name="bioRxiv">
        <title>The Genome of the Zebra Mussel, Dreissena polymorpha: A Resource for Invasive Species Research.</title>
        <authorList>
            <person name="McCartney M.A."/>
            <person name="Auch B."/>
            <person name="Kono T."/>
            <person name="Mallez S."/>
            <person name="Zhang Y."/>
            <person name="Obille A."/>
            <person name="Becker A."/>
            <person name="Abrahante J.E."/>
            <person name="Garbe J."/>
            <person name="Badalamenti J.P."/>
            <person name="Herman A."/>
            <person name="Mangelson H."/>
            <person name="Liachko I."/>
            <person name="Sullivan S."/>
            <person name="Sone E.D."/>
            <person name="Koren S."/>
            <person name="Silverstein K.A.T."/>
            <person name="Beckman K.B."/>
            <person name="Gohl D.M."/>
        </authorList>
    </citation>
    <scope>NUCLEOTIDE SEQUENCE</scope>
    <source>
        <strain evidence="1">Duluth1</strain>
        <tissue evidence="1">Whole animal</tissue>
    </source>
</reference>
<organism evidence="1 2">
    <name type="scientific">Dreissena polymorpha</name>
    <name type="common">Zebra mussel</name>
    <name type="synonym">Mytilus polymorpha</name>
    <dbReference type="NCBI Taxonomy" id="45954"/>
    <lineage>
        <taxon>Eukaryota</taxon>
        <taxon>Metazoa</taxon>
        <taxon>Spiralia</taxon>
        <taxon>Lophotrochozoa</taxon>
        <taxon>Mollusca</taxon>
        <taxon>Bivalvia</taxon>
        <taxon>Autobranchia</taxon>
        <taxon>Heteroconchia</taxon>
        <taxon>Euheterodonta</taxon>
        <taxon>Imparidentia</taxon>
        <taxon>Neoheterodontei</taxon>
        <taxon>Myida</taxon>
        <taxon>Dreissenoidea</taxon>
        <taxon>Dreissenidae</taxon>
        <taxon>Dreissena</taxon>
    </lineage>
</organism>